<dbReference type="Proteomes" id="UP000521943">
    <property type="component" value="Unassembled WGS sequence"/>
</dbReference>
<keyword evidence="3" id="KW-1185">Reference proteome</keyword>
<protein>
    <submittedName>
        <fullName evidence="2">Uncharacterized protein</fullName>
    </submittedName>
</protein>
<proteinExistence type="predicted"/>
<accession>A0A8H6HCC4</accession>
<evidence type="ECO:0000313" key="3">
    <source>
        <dbReference type="Proteomes" id="UP000521943"/>
    </source>
</evidence>
<dbReference type="AlphaFoldDB" id="A0A8H6HCC4"/>
<reference evidence="2 3" key="1">
    <citation type="submission" date="2020-07" db="EMBL/GenBank/DDBJ databases">
        <title>Comparative genomics of pyrophilous fungi reveals a link between fire events and developmental genes.</title>
        <authorList>
            <consortium name="DOE Joint Genome Institute"/>
            <person name="Steindorff A.S."/>
            <person name="Carver A."/>
            <person name="Calhoun S."/>
            <person name="Stillman K."/>
            <person name="Liu H."/>
            <person name="Lipzen A."/>
            <person name="Pangilinan J."/>
            <person name="Labutti K."/>
            <person name="Bruns T.D."/>
            <person name="Grigoriev I.V."/>
        </authorList>
    </citation>
    <scope>NUCLEOTIDE SEQUENCE [LARGE SCALE GENOMIC DNA]</scope>
    <source>
        <strain evidence="2 3">CBS 144469</strain>
    </source>
</reference>
<organism evidence="2 3">
    <name type="scientific">Ephemerocybe angulata</name>
    <dbReference type="NCBI Taxonomy" id="980116"/>
    <lineage>
        <taxon>Eukaryota</taxon>
        <taxon>Fungi</taxon>
        <taxon>Dikarya</taxon>
        <taxon>Basidiomycota</taxon>
        <taxon>Agaricomycotina</taxon>
        <taxon>Agaricomycetes</taxon>
        <taxon>Agaricomycetidae</taxon>
        <taxon>Agaricales</taxon>
        <taxon>Agaricineae</taxon>
        <taxon>Psathyrellaceae</taxon>
        <taxon>Ephemerocybe</taxon>
    </lineage>
</organism>
<gene>
    <name evidence="2" type="ORF">DFP72DRAFT_1078732</name>
</gene>
<sequence length="234" mass="25971">MSSTLWAHLPGFITHPKGGSAPYKAATKENKERTVLSMRHDIACTDIVQVPVYYTESGGVISEELDLEATHFPNGFVSLPFFAIPNSSRTLPFAYRVFMDPGDQGIPPFNRSIARQLKCPWLGNVVVARYARTNSPGKLCYIHISRQEYDLVASLLAWPLYSCKFATLKVPEYPLLIVPPDSEPSVPHEVLVHRALSRASRPRPSPSLSSLSSNEVLQQDALHVPSHASPPRRD</sequence>
<dbReference type="EMBL" id="JACGCI010000123">
    <property type="protein sequence ID" value="KAF6744358.1"/>
    <property type="molecule type" value="Genomic_DNA"/>
</dbReference>
<evidence type="ECO:0000256" key="1">
    <source>
        <dbReference type="SAM" id="MobiDB-lite"/>
    </source>
</evidence>
<evidence type="ECO:0000313" key="2">
    <source>
        <dbReference type="EMBL" id="KAF6744358.1"/>
    </source>
</evidence>
<name>A0A8H6HCC4_9AGAR</name>
<dbReference type="OrthoDB" id="2944114at2759"/>
<feature type="region of interest" description="Disordered" evidence="1">
    <location>
        <begin position="196"/>
        <end position="234"/>
    </location>
</feature>
<comment type="caution">
    <text evidence="2">The sequence shown here is derived from an EMBL/GenBank/DDBJ whole genome shotgun (WGS) entry which is preliminary data.</text>
</comment>